<keyword evidence="10" id="KW-1185">Reference proteome</keyword>
<dbReference type="GO" id="GO:0016787">
    <property type="term" value="F:hydrolase activity"/>
    <property type="evidence" value="ECO:0007669"/>
    <property type="project" value="UniProtKB-KW"/>
</dbReference>
<protein>
    <submittedName>
        <fullName evidence="9">Retrotransposable element Tf2 protein type 1</fullName>
    </submittedName>
</protein>
<dbReference type="OrthoDB" id="6627998at2759"/>
<name>A0A6G0YC68_APHCR</name>
<dbReference type="GO" id="GO:0004519">
    <property type="term" value="F:endonuclease activity"/>
    <property type="evidence" value="ECO:0007669"/>
    <property type="project" value="UniProtKB-KW"/>
</dbReference>
<dbReference type="EMBL" id="VUJU01004897">
    <property type="protein sequence ID" value="KAF0752905.1"/>
    <property type="molecule type" value="Genomic_DNA"/>
</dbReference>
<organism evidence="9 10">
    <name type="scientific">Aphis craccivora</name>
    <name type="common">Cowpea aphid</name>
    <dbReference type="NCBI Taxonomy" id="307492"/>
    <lineage>
        <taxon>Eukaryota</taxon>
        <taxon>Metazoa</taxon>
        <taxon>Ecdysozoa</taxon>
        <taxon>Arthropoda</taxon>
        <taxon>Hexapoda</taxon>
        <taxon>Insecta</taxon>
        <taxon>Pterygota</taxon>
        <taxon>Neoptera</taxon>
        <taxon>Paraneoptera</taxon>
        <taxon>Hemiptera</taxon>
        <taxon>Sternorrhyncha</taxon>
        <taxon>Aphidomorpha</taxon>
        <taxon>Aphidoidea</taxon>
        <taxon>Aphididae</taxon>
        <taxon>Aphidini</taxon>
        <taxon>Aphis</taxon>
        <taxon>Aphis</taxon>
    </lineage>
</organism>
<dbReference type="GO" id="GO:0003964">
    <property type="term" value="F:RNA-directed DNA polymerase activity"/>
    <property type="evidence" value="ECO:0007669"/>
    <property type="project" value="UniProtKB-KW"/>
</dbReference>
<reference evidence="9 10" key="1">
    <citation type="submission" date="2019-08" db="EMBL/GenBank/DDBJ databases">
        <title>Whole genome of Aphis craccivora.</title>
        <authorList>
            <person name="Voronova N.V."/>
            <person name="Shulinski R.S."/>
            <person name="Bandarenka Y.V."/>
            <person name="Zhorov D.G."/>
            <person name="Warner D."/>
        </authorList>
    </citation>
    <scope>NUCLEOTIDE SEQUENCE [LARGE SCALE GENOMIC DNA]</scope>
    <source>
        <strain evidence="9">180601</strain>
        <tissue evidence="9">Whole Body</tissue>
    </source>
</reference>
<dbReference type="SUPFAM" id="SSF56672">
    <property type="entry name" value="DNA/RNA polymerases"/>
    <property type="match status" value="1"/>
</dbReference>
<dbReference type="Gene3D" id="3.10.20.370">
    <property type="match status" value="1"/>
</dbReference>
<evidence type="ECO:0000256" key="4">
    <source>
        <dbReference type="ARBA" id="ARBA00022759"/>
    </source>
</evidence>
<gene>
    <name evidence="9" type="ORF">FWK35_00020787</name>
</gene>
<evidence type="ECO:0000259" key="7">
    <source>
        <dbReference type="Pfam" id="PF00078"/>
    </source>
</evidence>
<keyword evidence="5" id="KW-0378">Hydrolase</keyword>
<sequence>SVPFAFKNKVEEELNRLEKDGVIKLVDNNDWETPLVPVLKGNGKIRLCVDYKTTVNRYLEDVKHPLPKVNELFVALQGGKTFSKIDFMNAYIQLLLDEETSKVLAWSTHKGIYIVNRLPYGTKPACALFQKIVEETLLGLKGTMNFLDDLIITRCSDEEHTKNLKNVLVRLEHVGFKEDLKKDLAQVEAIVKASRPLDLHGVRAFVGMINYYGRFINNTDKCEVAFNKAKQMVASENVLIHYDPSLELRLNCDASNIGIGAVLSSILPDGIERPITFISKILSDAERNYSVVVKEALAIYWVVKKLSQYLLGRHFKLVTDHKPLLAIFGEKTGIPIMTAGKLQRWALFLTGFDYEIIHIEGSTNSVADVLSRLSLASKGE</sequence>
<feature type="domain" description="Reverse transcriptase RNase H-like" evidence="8">
    <location>
        <begin position="243"/>
        <end position="352"/>
    </location>
</feature>
<comment type="caution">
    <text evidence="9">The sequence shown here is derived from an EMBL/GenBank/DDBJ whole genome shotgun (WGS) entry which is preliminary data.</text>
</comment>
<dbReference type="InterPro" id="IPR050951">
    <property type="entry name" value="Retrovirus_Pol_polyprotein"/>
</dbReference>
<evidence type="ECO:0000256" key="6">
    <source>
        <dbReference type="ARBA" id="ARBA00022918"/>
    </source>
</evidence>
<dbReference type="FunFam" id="3.10.20.370:FF:000001">
    <property type="entry name" value="Retrovirus-related Pol polyprotein from transposon 17.6-like protein"/>
    <property type="match status" value="1"/>
</dbReference>
<dbReference type="CDD" id="cd09274">
    <property type="entry name" value="RNase_HI_RT_Ty3"/>
    <property type="match status" value="1"/>
</dbReference>
<dbReference type="PANTHER" id="PTHR37984:SF5">
    <property type="entry name" value="PROTEIN NYNRIN-LIKE"/>
    <property type="match status" value="1"/>
</dbReference>
<accession>A0A6G0YC68</accession>
<keyword evidence="3" id="KW-0540">Nuclease</keyword>
<dbReference type="CDD" id="cd01647">
    <property type="entry name" value="RT_LTR"/>
    <property type="match status" value="1"/>
</dbReference>
<dbReference type="InterPro" id="IPR043128">
    <property type="entry name" value="Rev_trsase/Diguanyl_cyclase"/>
</dbReference>
<keyword evidence="1" id="KW-0808">Transferase</keyword>
<keyword evidence="6" id="KW-0695">RNA-directed DNA polymerase</keyword>
<dbReference type="Gene3D" id="3.30.70.270">
    <property type="match status" value="2"/>
</dbReference>
<keyword evidence="2" id="KW-0548">Nucleotidyltransferase</keyword>
<dbReference type="Pfam" id="PF00078">
    <property type="entry name" value="RVT_1"/>
    <property type="match status" value="1"/>
</dbReference>
<dbReference type="InterPro" id="IPR000477">
    <property type="entry name" value="RT_dom"/>
</dbReference>
<dbReference type="Proteomes" id="UP000478052">
    <property type="component" value="Unassembled WGS sequence"/>
</dbReference>
<evidence type="ECO:0000256" key="5">
    <source>
        <dbReference type="ARBA" id="ARBA00022801"/>
    </source>
</evidence>
<proteinExistence type="predicted"/>
<dbReference type="AlphaFoldDB" id="A0A6G0YC68"/>
<dbReference type="InterPro" id="IPR041373">
    <property type="entry name" value="RT_RNaseH"/>
</dbReference>
<keyword evidence="4" id="KW-0255">Endonuclease</keyword>
<evidence type="ECO:0000313" key="10">
    <source>
        <dbReference type="Proteomes" id="UP000478052"/>
    </source>
</evidence>
<evidence type="ECO:0000256" key="3">
    <source>
        <dbReference type="ARBA" id="ARBA00022722"/>
    </source>
</evidence>
<dbReference type="Pfam" id="PF17917">
    <property type="entry name" value="RT_RNaseH"/>
    <property type="match status" value="1"/>
</dbReference>
<dbReference type="Gene3D" id="3.10.10.10">
    <property type="entry name" value="HIV Type 1 Reverse Transcriptase, subunit A, domain 1"/>
    <property type="match status" value="1"/>
</dbReference>
<evidence type="ECO:0000313" key="9">
    <source>
        <dbReference type="EMBL" id="KAF0752905.1"/>
    </source>
</evidence>
<evidence type="ECO:0000259" key="8">
    <source>
        <dbReference type="Pfam" id="PF17917"/>
    </source>
</evidence>
<feature type="domain" description="Reverse transcriptase" evidence="7">
    <location>
        <begin position="40"/>
        <end position="182"/>
    </location>
</feature>
<evidence type="ECO:0000256" key="1">
    <source>
        <dbReference type="ARBA" id="ARBA00022679"/>
    </source>
</evidence>
<dbReference type="PANTHER" id="PTHR37984">
    <property type="entry name" value="PROTEIN CBG26694"/>
    <property type="match status" value="1"/>
</dbReference>
<dbReference type="InterPro" id="IPR043502">
    <property type="entry name" value="DNA/RNA_pol_sf"/>
</dbReference>
<evidence type="ECO:0000256" key="2">
    <source>
        <dbReference type="ARBA" id="ARBA00022695"/>
    </source>
</evidence>
<feature type="non-terminal residue" evidence="9">
    <location>
        <position position="1"/>
    </location>
</feature>